<dbReference type="Proteomes" id="UP001497457">
    <property type="component" value="Chromosome 26rd"/>
</dbReference>
<dbReference type="EMBL" id="OZ075136">
    <property type="protein sequence ID" value="CAL5002267.1"/>
    <property type="molecule type" value="Genomic_DNA"/>
</dbReference>
<name>A0ABC9BIU3_9POAL</name>
<dbReference type="AlphaFoldDB" id="A0ABC9BIU3"/>
<evidence type="ECO:0000313" key="2">
    <source>
        <dbReference type="Proteomes" id="UP001497457"/>
    </source>
</evidence>
<sequence>MIAARAHRAGAARSVLLHDGDAPCPVTVVSVDDEAGGGARLSLRPCHRRAPRHGYAVQNCCGALACLRGGRRDAELLNPATGESLGLGHFFRHGEPSTWTPAENLPWYCLGRCAGAGGEYHKVVRLDVRVPPTRPPAVTCEVLSRGRESWGNPSSGSFAFAPEWKPVGIWDVGEVDLPAEAAAEEEACGGGAAASLSELDGRLCLSLVRSSNEDARRHGATGAAATMDVYVLGDDTDGGGGKAWFQVGRIVLDVAPRRAPRPLLRRGGKMLMKRADGSLCYYDMDGAGGNNGGAAGEEEVVYEHKGSPGRKEEQQQLSGVTADVFDESPLPLQAVLLGGGA</sequence>
<gene>
    <name evidence="1" type="ORF">URODEC1_LOCUS65868</name>
</gene>
<evidence type="ECO:0000313" key="1">
    <source>
        <dbReference type="EMBL" id="CAL5002267.1"/>
    </source>
</evidence>
<organism evidence="1 2">
    <name type="scientific">Urochloa decumbens</name>
    <dbReference type="NCBI Taxonomy" id="240449"/>
    <lineage>
        <taxon>Eukaryota</taxon>
        <taxon>Viridiplantae</taxon>
        <taxon>Streptophyta</taxon>
        <taxon>Embryophyta</taxon>
        <taxon>Tracheophyta</taxon>
        <taxon>Spermatophyta</taxon>
        <taxon>Magnoliopsida</taxon>
        <taxon>Liliopsida</taxon>
        <taxon>Poales</taxon>
        <taxon>Poaceae</taxon>
        <taxon>PACMAD clade</taxon>
        <taxon>Panicoideae</taxon>
        <taxon>Panicodae</taxon>
        <taxon>Paniceae</taxon>
        <taxon>Melinidinae</taxon>
        <taxon>Urochloa</taxon>
    </lineage>
</organism>
<proteinExistence type="predicted"/>
<keyword evidence="2" id="KW-1185">Reference proteome</keyword>
<accession>A0ABC9BIU3</accession>
<protein>
    <submittedName>
        <fullName evidence="1">Uncharacterized protein</fullName>
    </submittedName>
</protein>
<reference evidence="1" key="1">
    <citation type="submission" date="2024-10" db="EMBL/GenBank/DDBJ databases">
        <authorList>
            <person name="Ryan C."/>
        </authorList>
    </citation>
    <scope>NUCLEOTIDE SEQUENCE [LARGE SCALE GENOMIC DNA]</scope>
</reference>